<organism evidence="1 2">
    <name type="scientific">Ideonella oryzae</name>
    <dbReference type="NCBI Taxonomy" id="2937441"/>
    <lineage>
        <taxon>Bacteria</taxon>
        <taxon>Pseudomonadati</taxon>
        <taxon>Pseudomonadota</taxon>
        <taxon>Betaproteobacteria</taxon>
        <taxon>Burkholderiales</taxon>
        <taxon>Sphaerotilaceae</taxon>
        <taxon>Ideonella</taxon>
    </lineage>
</organism>
<comment type="caution">
    <text evidence="1">The sequence shown here is derived from an EMBL/GenBank/DDBJ whole genome shotgun (WGS) entry which is preliminary data.</text>
</comment>
<reference evidence="1 2" key="1">
    <citation type="submission" date="2022-06" db="EMBL/GenBank/DDBJ databases">
        <title>Ideonella sp. NS12-5 Genome sequencing and assembly.</title>
        <authorList>
            <person name="Jung Y."/>
        </authorList>
    </citation>
    <scope>NUCLEOTIDE SEQUENCE [LARGE SCALE GENOMIC DNA]</scope>
    <source>
        <strain evidence="1 2">NS12-5</strain>
    </source>
</reference>
<accession>A0ABT1BT10</accession>
<sequence length="133" mass="14753">MAHGFAIFMGHVGALHSLRSFRRSLPLALNIMATLIWRAPVRYFSQGDEAAFFAWLKSIPGVIGVVGAGHELEIQLRSKRLSQQGLRELIALYTRYDGNLNELAQFATEANSAWFKAPNAVWHRAVFGVADAV</sequence>
<evidence type="ECO:0000313" key="2">
    <source>
        <dbReference type="Proteomes" id="UP001204851"/>
    </source>
</evidence>
<dbReference type="Proteomes" id="UP001204851">
    <property type="component" value="Unassembled WGS sequence"/>
</dbReference>
<proteinExistence type="predicted"/>
<gene>
    <name evidence="1" type="ORF">M0L44_21935</name>
</gene>
<keyword evidence="2" id="KW-1185">Reference proteome</keyword>
<protein>
    <submittedName>
        <fullName evidence="1">Uncharacterized protein</fullName>
    </submittedName>
</protein>
<name>A0ABT1BT10_9BURK</name>
<dbReference type="RefSeq" id="WP_252772312.1">
    <property type="nucleotide sequence ID" value="NZ_JAMXMC010000028.1"/>
</dbReference>
<dbReference type="EMBL" id="JAMXMC010000028">
    <property type="protein sequence ID" value="MCO5979370.1"/>
    <property type="molecule type" value="Genomic_DNA"/>
</dbReference>
<evidence type="ECO:0000313" key="1">
    <source>
        <dbReference type="EMBL" id="MCO5979370.1"/>
    </source>
</evidence>